<evidence type="ECO:0000313" key="2">
    <source>
        <dbReference type="EMBL" id="MCS0639597.1"/>
    </source>
</evidence>
<reference evidence="2" key="1">
    <citation type="submission" date="2022-08" db="EMBL/GenBank/DDBJ databases">
        <authorList>
            <person name="Somphong A."/>
            <person name="Phongsopitanun W."/>
        </authorList>
    </citation>
    <scope>NUCLEOTIDE SEQUENCE</scope>
    <source>
        <strain evidence="2">LP05-1</strain>
    </source>
</reference>
<dbReference type="RefSeq" id="WP_258790924.1">
    <property type="nucleotide sequence ID" value="NZ_JANUGQ010000039.1"/>
</dbReference>
<accession>A0ABT2CQ75</accession>
<name>A0ABT2CQ75_9ACTN</name>
<dbReference type="EMBL" id="JANUGQ010000039">
    <property type="protein sequence ID" value="MCS0639597.1"/>
    <property type="molecule type" value="Genomic_DNA"/>
</dbReference>
<feature type="domain" description="NAD-dependent epimerase/dehydratase" evidence="1">
    <location>
        <begin position="4"/>
        <end position="70"/>
    </location>
</feature>
<gene>
    <name evidence="2" type="ORF">NX801_28970</name>
</gene>
<dbReference type="InterPro" id="IPR001509">
    <property type="entry name" value="Epimerase_deHydtase"/>
</dbReference>
<dbReference type="Pfam" id="PF01370">
    <property type="entry name" value="Epimerase"/>
    <property type="match status" value="1"/>
</dbReference>
<dbReference type="Gene3D" id="3.40.50.720">
    <property type="entry name" value="NAD(P)-binding Rossmann-like Domain"/>
    <property type="match status" value="1"/>
</dbReference>
<comment type="caution">
    <text evidence="2">The sequence shown here is derived from an EMBL/GenBank/DDBJ whole genome shotgun (WGS) entry which is preliminary data.</text>
</comment>
<dbReference type="Proteomes" id="UP001431313">
    <property type="component" value="Unassembled WGS sequence"/>
</dbReference>
<dbReference type="SUPFAM" id="SSF51735">
    <property type="entry name" value="NAD(P)-binding Rossmann-fold domains"/>
    <property type="match status" value="1"/>
</dbReference>
<keyword evidence="3" id="KW-1185">Reference proteome</keyword>
<dbReference type="InterPro" id="IPR036291">
    <property type="entry name" value="NAD(P)-bd_dom_sf"/>
</dbReference>
<organism evidence="2 3">
    <name type="scientific">Streptomyces pyxinae</name>
    <dbReference type="NCBI Taxonomy" id="2970734"/>
    <lineage>
        <taxon>Bacteria</taxon>
        <taxon>Bacillati</taxon>
        <taxon>Actinomycetota</taxon>
        <taxon>Actinomycetes</taxon>
        <taxon>Kitasatosporales</taxon>
        <taxon>Streptomycetaceae</taxon>
        <taxon>Streptomyces</taxon>
    </lineage>
</organism>
<evidence type="ECO:0000313" key="3">
    <source>
        <dbReference type="Proteomes" id="UP001431313"/>
    </source>
</evidence>
<evidence type="ECO:0000259" key="1">
    <source>
        <dbReference type="Pfam" id="PF01370"/>
    </source>
</evidence>
<protein>
    <submittedName>
        <fullName evidence="2">NAD-dependent epimerase</fullName>
    </submittedName>
</protein>
<sequence>MRLLVIGGTVFLGRAFVADALARGWEVTTFHRGRSGADLPGVESVRGDRENETDLARLAAAGPWDAVVDVCGYVPRTVGALARALSPQAGAYLYVSSINALRPWPAAPVDETSPRFECSPDAGPGDGRYPALKAGCERAVERDFDGRVLVLRPGVVIGPGDRMRRIPYWLRRAAQGGRMLAAGSPHRTMQLIDARDLAAFGLDRIAAGGSGTYLTTGEPANATWGELIEHAVELAGAGTEPVWVEDAFLAARQVPPFVTVPLWAPPVEELAAVWDFSSEKALADGLRCRPFAESVRDTWTWMTEQGGMEEAFAEYRYPDQTLTREREAEILAAWDARESG</sequence>
<proteinExistence type="predicted"/>